<dbReference type="EMBL" id="CM055105">
    <property type="protein sequence ID" value="KAJ7531968.1"/>
    <property type="molecule type" value="Genomic_DNA"/>
</dbReference>
<evidence type="ECO:0000313" key="2">
    <source>
        <dbReference type="Proteomes" id="UP001162992"/>
    </source>
</evidence>
<dbReference type="Proteomes" id="UP001162992">
    <property type="component" value="Chromosome 14"/>
</dbReference>
<protein>
    <submittedName>
        <fullName evidence="1">Uncharacterized protein</fullName>
    </submittedName>
</protein>
<comment type="caution">
    <text evidence="1">The sequence shown here is derived from an EMBL/GenBank/DDBJ whole genome shotgun (WGS) entry which is preliminary data.</text>
</comment>
<reference evidence="2" key="1">
    <citation type="journal article" date="2024" name="Proc. Natl. Acad. Sci. U.S.A.">
        <title>Extraordinary preservation of gene collinearity over three hundred million years revealed in homosporous lycophytes.</title>
        <authorList>
            <person name="Li C."/>
            <person name="Wickell D."/>
            <person name="Kuo L.Y."/>
            <person name="Chen X."/>
            <person name="Nie B."/>
            <person name="Liao X."/>
            <person name="Peng D."/>
            <person name="Ji J."/>
            <person name="Jenkins J."/>
            <person name="Williams M."/>
            <person name="Shu S."/>
            <person name="Plott C."/>
            <person name="Barry K."/>
            <person name="Rajasekar S."/>
            <person name="Grimwood J."/>
            <person name="Han X."/>
            <person name="Sun S."/>
            <person name="Hou Z."/>
            <person name="He W."/>
            <person name="Dai G."/>
            <person name="Sun C."/>
            <person name="Schmutz J."/>
            <person name="Leebens-Mack J.H."/>
            <person name="Li F.W."/>
            <person name="Wang L."/>
        </authorList>
    </citation>
    <scope>NUCLEOTIDE SEQUENCE [LARGE SCALE GENOMIC DNA]</scope>
    <source>
        <strain evidence="2">cv. PW_Plant_1</strain>
    </source>
</reference>
<accession>A0ACC2BQL5</accession>
<sequence>MDGSVEVYAWGRGDLGQLGLGDDKDRDTPTKITNLVDKDIVHIAASDYHTVFLTGEGELFTTGNNDAGQLGEKSLKTQYSPVRVASLDTHTITHVACGQAHTVAVTGALVSWGTGEFGQLGHKEIAGTVDVVQPRIVRGSRELHFAHVACGAAHTLVLTGGGDVYSFGQGNNGALGHGRTSNVTVPTLVETLWGLGIVQITSGENHSAALSIDGQVFTWGRGKYGQLGHGSTDNESRPTAVKALSDQMIVQIACGGEHTMAISREGLLFTWGQGYWGQTGHGTQDDVLSPRQVLSLQKEQVMQASAGARHSIIMTRNEEIFVWGDGEQGQLGNSQSQMQLIPMSLKLGQMSGKRLLYVVAGGEHTHAVFQHTSGGELALQHERSYGNIMVEPTGELVCTEPMQVEQLANVVEENLYLSHFNQQFEKETKAAICGEGGNIHGGGLRPLRLPCLPLLIEDMTKSTRHLQVLIQKLDNIFSSVKFLTLTFKLKPDWYEKEEDTYVQARDHSGDGIDGPGLDVDMIRTTYQKVLELYNPDVVQKLGEAMIRLFEGIAKFMDKVPDSRWTRALLIGLQSPLVGEKGLGDVVSARLFSVFSLISASTTERKIVEWMRTYPKEIFGGRFVRGVQRFITNRKNVLIGRGPIPQDVASAVKVRHELNLLLKVLSLLFDANQKGSVVAYNEFYNPAVSDTVDLQDEYLKWVHVREKDSQLLVSFCQVPFIFTPEAKSKVLQVEANLQKQHMVQASVVQHLFGNSFISPFLVLEVRRSSLIQDSLQQLSVHPYDLKKPLKVIFEGEAGVDEGGVTKEFFELLVHELFNVGYGMFTYNEESRNFWFNANSMETELEFQLVGIILGLAIYNNAILDVHFPLVVYKKLLGRTPQMEDFQDLEPQVLKSLQELLKFMGDVAETFGLTFQVTYDYFGEFRTHDLLPNGGDIIVTKENRQRYVDLYVKYMLEESIQVQFAAFSRGFLQVCGGPALSLFCHEELELLICGLPHFDFVALEQVTIYQGGYTKQSQIVRWFWELVKGMTIEEKKQLLFFTTGNDRAPVGGLASLKFIIQRNGDDTDRLPTAHTCFNILLIPEYSSKLKLEDRLKLAISNSTGFGLQ</sequence>
<name>A0ACC2BQL5_DIPCM</name>
<gene>
    <name evidence="1" type="ORF">O6H91_14G067000</name>
</gene>
<keyword evidence="2" id="KW-1185">Reference proteome</keyword>
<organism evidence="1 2">
    <name type="scientific">Diphasiastrum complanatum</name>
    <name type="common">Issler's clubmoss</name>
    <name type="synonym">Lycopodium complanatum</name>
    <dbReference type="NCBI Taxonomy" id="34168"/>
    <lineage>
        <taxon>Eukaryota</taxon>
        <taxon>Viridiplantae</taxon>
        <taxon>Streptophyta</taxon>
        <taxon>Embryophyta</taxon>
        <taxon>Tracheophyta</taxon>
        <taxon>Lycopodiopsida</taxon>
        <taxon>Lycopodiales</taxon>
        <taxon>Lycopodiaceae</taxon>
        <taxon>Lycopodioideae</taxon>
        <taxon>Diphasiastrum</taxon>
    </lineage>
</organism>
<evidence type="ECO:0000313" key="1">
    <source>
        <dbReference type="EMBL" id="KAJ7531968.1"/>
    </source>
</evidence>
<proteinExistence type="predicted"/>